<keyword evidence="2" id="KW-1185">Reference proteome</keyword>
<evidence type="ECO:0000313" key="2">
    <source>
        <dbReference type="Proteomes" id="UP001375743"/>
    </source>
</evidence>
<protein>
    <recommendedName>
        <fullName evidence="3">Ferrous iron transport protein A</fullName>
    </recommendedName>
</protein>
<gene>
    <name evidence="1" type="ORF">U1T56_11035</name>
</gene>
<proteinExistence type="predicted"/>
<dbReference type="Proteomes" id="UP001375743">
    <property type="component" value="Unassembled WGS sequence"/>
</dbReference>
<accession>A0ABU8XRZ3</accession>
<evidence type="ECO:0000313" key="1">
    <source>
        <dbReference type="EMBL" id="MEK0083689.1"/>
    </source>
</evidence>
<comment type="caution">
    <text evidence="1">The sequence shown here is derived from an EMBL/GenBank/DDBJ whole genome shotgun (WGS) entry which is preliminary data.</text>
</comment>
<evidence type="ECO:0008006" key="3">
    <source>
        <dbReference type="Google" id="ProtNLM"/>
    </source>
</evidence>
<sequence>MTRSTGSLRRLERLRPLAQQREIAAQLVHLGLAQRCAVEAVLERGIAAPQRGEALVDRGEP</sequence>
<dbReference type="EMBL" id="JBBLZC010000009">
    <property type="protein sequence ID" value="MEK0083689.1"/>
    <property type="molecule type" value="Genomic_DNA"/>
</dbReference>
<name>A0ABU8XRZ3_9PROT</name>
<organism evidence="1 2">
    <name type="scientific">Benzoatithermus flavus</name>
    <dbReference type="NCBI Taxonomy" id="3108223"/>
    <lineage>
        <taxon>Bacteria</taxon>
        <taxon>Pseudomonadati</taxon>
        <taxon>Pseudomonadota</taxon>
        <taxon>Alphaproteobacteria</taxon>
        <taxon>Geminicoccales</taxon>
        <taxon>Geminicoccaceae</taxon>
        <taxon>Benzoatithermus</taxon>
    </lineage>
</organism>
<dbReference type="RefSeq" id="WP_418159534.1">
    <property type="nucleotide sequence ID" value="NZ_JBBLZC010000009.1"/>
</dbReference>
<reference evidence="1 2" key="1">
    <citation type="submission" date="2024-01" db="EMBL/GenBank/DDBJ databases">
        <title>Multi-omics insights into the function and evolution of sodium benzoate biodegradation pathways in Benzoatithermus flavus gen. nov., sp. nov. from hot spring.</title>
        <authorList>
            <person name="Hu C.-J."/>
            <person name="Li W.-J."/>
        </authorList>
    </citation>
    <scope>NUCLEOTIDE SEQUENCE [LARGE SCALE GENOMIC DNA]</scope>
    <source>
        <strain evidence="1 2">SYSU G07066</strain>
    </source>
</reference>